<dbReference type="EMBL" id="KB871017">
    <property type="protein sequence ID" value="EOA12003.1"/>
    <property type="molecule type" value="Genomic_DNA"/>
</dbReference>
<feature type="non-terminal residue" evidence="2">
    <location>
        <position position="56"/>
    </location>
</feature>
<dbReference type="AlphaFoldDB" id="R0GLF1"/>
<gene>
    <name evidence="2" type="ORF">CARUB_v100126981mg</name>
</gene>
<feature type="non-terminal residue" evidence="2">
    <location>
        <position position="1"/>
    </location>
</feature>
<evidence type="ECO:0000313" key="2">
    <source>
        <dbReference type="EMBL" id="EOA12003.1"/>
    </source>
</evidence>
<evidence type="ECO:0000259" key="1">
    <source>
        <dbReference type="SMART" id="SM00256"/>
    </source>
</evidence>
<sequence>SQSQHIPLDLTIEILSKLPARSIGRFRSVSKLWSTITTSQDFINSFTTRSLASPPS</sequence>
<name>R0GLF1_9BRAS</name>
<dbReference type="PANTHER" id="PTHR31111:SF125">
    <property type="entry name" value="F-BOX PROTEIN CPR30-LIKE"/>
    <property type="match status" value="1"/>
</dbReference>
<dbReference type="SUPFAM" id="SSF81383">
    <property type="entry name" value="F-box domain"/>
    <property type="match status" value="1"/>
</dbReference>
<dbReference type="SMART" id="SM00256">
    <property type="entry name" value="FBOX"/>
    <property type="match status" value="1"/>
</dbReference>
<dbReference type="InterPro" id="IPR036047">
    <property type="entry name" value="F-box-like_dom_sf"/>
</dbReference>
<dbReference type="Gene3D" id="1.20.1280.50">
    <property type="match status" value="1"/>
</dbReference>
<proteinExistence type="predicted"/>
<accession>R0GLF1</accession>
<dbReference type="InterPro" id="IPR001810">
    <property type="entry name" value="F-box_dom"/>
</dbReference>
<dbReference type="Proteomes" id="UP000029121">
    <property type="component" value="Unassembled WGS sequence"/>
</dbReference>
<dbReference type="PANTHER" id="PTHR31111">
    <property type="entry name" value="BNAA05G37150D PROTEIN-RELATED"/>
    <property type="match status" value="1"/>
</dbReference>
<organism evidence="2 3">
    <name type="scientific">Capsella rubella</name>
    <dbReference type="NCBI Taxonomy" id="81985"/>
    <lineage>
        <taxon>Eukaryota</taxon>
        <taxon>Viridiplantae</taxon>
        <taxon>Streptophyta</taxon>
        <taxon>Embryophyta</taxon>
        <taxon>Tracheophyta</taxon>
        <taxon>Spermatophyta</taxon>
        <taxon>Magnoliopsida</taxon>
        <taxon>eudicotyledons</taxon>
        <taxon>Gunneridae</taxon>
        <taxon>Pentapetalae</taxon>
        <taxon>rosids</taxon>
        <taxon>malvids</taxon>
        <taxon>Brassicales</taxon>
        <taxon>Brassicaceae</taxon>
        <taxon>Camelineae</taxon>
        <taxon>Capsella</taxon>
    </lineage>
</organism>
<reference evidence="3" key="1">
    <citation type="journal article" date="2013" name="Nat. Genet.">
        <title>The Capsella rubella genome and the genomic consequences of rapid mating system evolution.</title>
        <authorList>
            <person name="Slotte T."/>
            <person name="Hazzouri K.M."/>
            <person name="Agren J.A."/>
            <person name="Koenig D."/>
            <person name="Maumus F."/>
            <person name="Guo Y.L."/>
            <person name="Steige K."/>
            <person name="Platts A.E."/>
            <person name="Escobar J.S."/>
            <person name="Newman L.K."/>
            <person name="Wang W."/>
            <person name="Mandakova T."/>
            <person name="Vello E."/>
            <person name="Smith L.M."/>
            <person name="Henz S.R."/>
            <person name="Steffen J."/>
            <person name="Takuno S."/>
            <person name="Brandvain Y."/>
            <person name="Coop G."/>
            <person name="Andolfatto P."/>
            <person name="Hu T.T."/>
            <person name="Blanchette M."/>
            <person name="Clark R.M."/>
            <person name="Quesneville H."/>
            <person name="Nordborg M."/>
            <person name="Gaut B.S."/>
            <person name="Lysak M.A."/>
            <person name="Jenkins J."/>
            <person name="Grimwood J."/>
            <person name="Chapman J."/>
            <person name="Prochnik S."/>
            <person name="Shu S."/>
            <person name="Rokhsar D."/>
            <person name="Schmutz J."/>
            <person name="Weigel D."/>
            <person name="Wright S.I."/>
        </authorList>
    </citation>
    <scope>NUCLEOTIDE SEQUENCE [LARGE SCALE GENOMIC DNA]</scope>
    <source>
        <strain evidence="3">cv. Monte Gargano</strain>
    </source>
</reference>
<feature type="domain" description="F-box" evidence="1">
    <location>
        <begin position="6"/>
        <end position="46"/>
    </location>
</feature>
<protein>
    <recommendedName>
        <fullName evidence="1">F-box domain-containing protein</fullName>
    </recommendedName>
</protein>
<dbReference type="Pfam" id="PF00646">
    <property type="entry name" value="F-box"/>
    <property type="match status" value="1"/>
</dbReference>
<evidence type="ECO:0000313" key="3">
    <source>
        <dbReference type="Proteomes" id="UP000029121"/>
    </source>
</evidence>
<keyword evidence="3" id="KW-1185">Reference proteome</keyword>